<organism evidence="2 3">
    <name type="scientific">Mycobacterium talmoniae</name>
    <dbReference type="NCBI Taxonomy" id="1858794"/>
    <lineage>
        <taxon>Bacteria</taxon>
        <taxon>Bacillati</taxon>
        <taxon>Actinomycetota</taxon>
        <taxon>Actinomycetes</taxon>
        <taxon>Mycobacteriales</taxon>
        <taxon>Mycobacteriaceae</taxon>
        <taxon>Mycobacterium</taxon>
    </lineage>
</organism>
<sequence length="132" mass="11833">MGNNFVQIAKTLGLIGGSAPAGAAGAAGAAGGLGGLGAMGGGPVSAGLGAANGVGRLAVPPSWLGSTPLSSSGFPAPPVPVSSVSLAPEAGAGAGNLLGGMPLAGAGASGAAGSGPKYGFRPTVMARPPFAG</sequence>
<proteinExistence type="predicted"/>
<feature type="domain" description="PPE family C-terminal" evidence="1">
    <location>
        <begin position="45"/>
        <end position="128"/>
    </location>
</feature>
<gene>
    <name evidence="2" type="ORF">C1Y40_01322</name>
</gene>
<name>A0A2S8BP79_9MYCO</name>
<dbReference type="Pfam" id="PF12484">
    <property type="entry name" value="PPE-SVP"/>
    <property type="match status" value="1"/>
</dbReference>
<dbReference type="AlphaFoldDB" id="A0A2S8BP79"/>
<comment type="caution">
    <text evidence="2">The sequence shown here is derived from an EMBL/GenBank/DDBJ whole genome shotgun (WGS) entry which is preliminary data.</text>
</comment>
<accession>A0A2S8BP79</accession>
<dbReference type="Proteomes" id="UP000238296">
    <property type="component" value="Unassembled WGS sequence"/>
</dbReference>
<dbReference type="EMBL" id="PPEA01000189">
    <property type="protein sequence ID" value="PQM48467.1"/>
    <property type="molecule type" value="Genomic_DNA"/>
</dbReference>
<evidence type="ECO:0000259" key="1">
    <source>
        <dbReference type="Pfam" id="PF12484"/>
    </source>
</evidence>
<evidence type="ECO:0000313" key="2">
    <source>
        <dbReference type="EMBL" id="PQM48467.1"/>
    </source>
</evidence>
<protein>
    <submittedName>
        <fullName evidence="2">PPE family protein PPE26</fullName>
    </submittedName>
</protein>
<reference evidence="2 3" key="1">
    <citation type="journal article" date="2017" name="Int. J. Syst. Evol. Microbiol.">
        <title>Mycobacterium talmoniae sp. nov., a slowly growing mycobacterium isolated from human respiratory samples.</title>
        <authorList>
            <person name="Davidson R.M."/>
            <person name="DeGroote M.A."/>
            <person name="Marola J.L."/>
            <person name="Buss S."/>
            <person name="Jones V."/>
            <person name="McNeil M.R."/>
            <person name="Freifeld A.G."/>
            <person name="Elaine Epperson L."/>
            <person name="Hasan N.A."/>
            <person name="Jackson M."/>
            <person name="Iwen P.C."/>
            <person name="Salfinger M."/>
            <person name="Strong M."/>
        </authorList>
    </citation>
    <scope>NUCLEOTIDE SEQUENCE [LARGE SCALE GENOMIC DNA]</scope>
    <source>
        <strain evidence="2 3">ATCC BAA-2683</strain>
    </source>
</reference>
<dbReference type="InterPro" id="IPR022171">
    <property type="entry name" value="PPE_C"/>
</dbReference>
<evidence type="ECO:0000313" key="3">
    <source>
        <dbReference type="Proteomes" id="UP000238296"/>
    </source>
</evidence>